<dbReference type="EMBL" id="PGUY01000020">
    <property type="protein sequence ID" value="PLT30556.1"/>
    <property type="molecule type" value="Genomic_DNA"/>
</dbReference>
<dbReference type="PANTHER" id="PTHR33639:SF2">
    <property type="entry name" value="DUF393 DOMAIN-CONTAINING PROTEIN"/>
    <property type="match status" value="1"/>
</dbReference>
<name>A0A2N5M882_9BACI</name>
<dbReference type="RefSeq" id="WP_101640930.1">
    <property type="nucleotide sequence ID" value="NZ_PGUY01000020.1"/>
</dbReference>
<dbReference type="InterPro" id="IPR052927">
    <property type="entry name" value="DCC_oxidoreductase"/>
</dbReference>
<dbReference type="Proteomes" id="UP000234748">
    <property type="component" value="Unassembled WGS sequence"/>
</dbReference>
<evidence type="ECO:0000313" key="2">
    <source>
        <dbReference type="Proteomes" id="UP000234748"/>
    </source>
</evidence>
<proteinExistence type="predicted"/>
<comment type="caution">
    <text evidence="1">The sequence shown here is derived from an EMBL/GenBank/DDBJ whole genome shotgun (WGS) entry which is preliminary data.</text>
</comment>
<accession>A0A2N5M882</accession>
<keyword evidence="2" id="KW-1185">Reference proteome</keyword>
<reference evidence="1 2" key="1">
    <citation type="submission" date="2017-11" db="EMBL/GenBank/DDBJ databases">
        <title>Comparitive Functional Genomics of Dry Heat Resistant strains isolated from the Viking Spacecraft.</title>
        <authorList>
            <person name="Seuylemezian A."/>
            <person name="Cooper K."/>
            <person name="Vaishampayan P."/>
        </authorList>
    </citation>
    <scope>NUCLEOTIDE SEQUENCE [LARGE SCALE GENOMIC DNA]</scope>
    <source>
        <strain evidence="1 2">V1-29</strain>
    </source>
</reference>
<gene>
    <name evidence="1" type="ORF">CUU66_06835</name>
</gene>
<dbReference type="AlphaFoldDB" id="A0A2N5M882"/>
<sequence length="139" mass="16067">MQENQSIILFDGVCNLCNSAVQFIVKRDKKGYFSFASLQSDIGRQLTKRHGIGEEVDSIILLEKDSAYLYSDAALRIASKLDGVLQAARFLLYIPKPLRNFFYKIIARNRYKWFGKKNECMLPTNELKNRFLADGYLKE</sequence>
<dbReference type="GO" id="GO:0015035">
    <property type="term" value="F:protein-disulfide reductase activity"/>
    <property type="evidence" value="ECO:0007669"/>
    <property type="project" value="InterPro"/>
</dbReference>
<organism evidence="1 2">
    <name type="scientific">Peribacillus deserti</name>
    <dbReference type="NCBI Taxonomy" id="673318"/>
    <lineage>
        <taxon>Bacteria</taxon>
        <taxon>Bacillati</taxon>
        <taxon>Bacillota</taxon>
        <taxon>Bacilli</taxon>
        <taxon>Bacillales</taxon>
        <taxon>Bacillaceae</taxon>
        <taxon>Peribacillus</taxon>
    </lineage>
</organism>
<evidence type="ECO:0000313" key="1">
    <source>
        <dbReference type="EMBL" id="PLT30556.1"/>
    </source>
</evidence>
<dbReference type="InterPro" id="IPR007263">
    <property type="entry name" value="DCC1-like"/>
</dbReference>
<dbReference type="Pfam" id="PF04134">
    <property type="entry name" value="DCC1-like"/>
    <property type="match status" value="1"/>
</dbReference>
<dbReference type="PANTHER" id="PTHR33639">
    <property type="entry name" value="THIOL-DISULFIDE OXIDOREDUCTASE DCC"/>
    <property type="match status" value="1"/>
</dbReference>
<protein>
    <submittedName>
        <fullName evidence="1">Thiol-disulfide oxidoreductase</fullName>
    </submittedName>
</protein>
<dbReference type="OrthoDB" id="9785438at2"/>